<dbReference type="GO" id="GO:0019808">
    <property type="term" value="F:polyamine binding"/>
    <property type="evidence" value="ECO:0007669"/>
    <property type="project" value="InterPro"/>
</dbReference>
<dbReference type="GO" id="GO:0042597">
    <property type="term" value="C:periplasmic space"/>
    <property type="evidence" value="ECO:0007669"/>
    <property type="project" value="UniProtKB-SubCell"/>
</dbReference>
<evidence type="ECO:0000256" key="6">
    <source>
        <dbReference type="SAM" id="SignalP"/>
    </source>
</evidence>
<evidence type="ECO:0000256" key="2">
    <source>
        <dbReference type="ARBA" id="ARBA00022448"/>
    </source>
</evidence>
<dbReference type="Pfam" id="PF13416">
    <property type="entry name" value="SBP_bac_8"/>
    <property type="match status" value="1"/>
</dbReference>
<gene>
    <name evidence="7" type="ORF">SAMN05444336_105117</name>
</gene>
<feature type="signal peptide" evidence="6">
    <location>
        <begin position="1"/>
        <end position="23"/>
    </location>
</feature>
<evidence type="ECO:0000313" key="7">
    <source>
        <dbReference type="EMBL" id="SDX44085.1"/>
    </source>
</evidence>
<dbReference type="Gene3D" id="3.40.190.10">
    <property type="entry name" value="Periplasmic binding protein-like II"/>
    <property type="match status" value="2"/>
</dbReference>
<dbReference type="AlphaFoldDB" id="A0A1H3BQL5"/>
<comment type="similarity">
    <text evidence="5">Belongs to the bacterial solute-binding protein PotD/PotF family.</text>
</comment>
<dbReference type="SUPFAM" id="SSF53850">
    <property type="entry name" value="Periplasmic binding protein-like II"/>
    <property type="match status" value="1"/>
</dbReference>
<dbReference type="OrthoDB" id="9769319at2"/>
<dbReference type="Proteomes" id="UP000199118">
    <property type="component" value="Unassembled WGS sequence"/>
</dbReference>
<organism evidence="7 8">
    <name type="scientific">Albimonas donghaensis</name>
    <dbReference type="NCBI Taxonomy" id="356660"/>
    <lineage>
        <taxon>Bacteria</taxon>
        <taxon>Pseudomonadati</taxon>
        <taxon>Pseudomonadota</taxon>
        <taxon>Alphaproteobacteria</taxon>
        <taxon>Rhodobacterales</taxon>
        <taxon>Paracoccaceae</taxon>
        <taxon>Albimonas</taxon>
    </lineage>
</organism>
<evidence type="ECO:0000256" key="4">
    <source>
        <dbReference type="ARBA" id="ARBA00022764"/>
    </source>
</evidence>
<sequence>MTSKTHSALLAALTAGAASFAPALVPAAAVAAEEPVLYVYNWSDYIAEDTIETFEAETGIKVTYDVFDSNEVLEAKLMAGSTGYDIVVPTGAFLARQIQAGVFSELDKSKLPNIANMDPEIMERVAAFDPENKHAVVYMWGTTAIGYNVAKVEEALGADAPTDSWGLIFDPENAAKLADCGISMLDAPVEVIPAALNYLGMDPGAKDKESIEKAEALLKQIAPHVRYYHSSQYINDLANGDVCVSIGWSGDVFQARDRADEADNGVEIAYTVPKEGALMWFDMLAIPTDAPHPENAHKFLNFLMDAQVAADITNYVWYANANVEATPLVDPDITSDPGIYPTEEAKKKLYTSVVYDSKADRLLNRAWTAVKTGR</sequence>
<reference evidence="7 8" key="1">
    <citation type="submission" date="2016-10" db="EMBL/GenBank/DDBJ databases">
        <authorList>
            <person name="de Groot N.N."/>
        </authorList>
    </citation>
    <scope>NUCLEOTIDE SEQUENCE [LARGE SCALE GENOMIC DNA]</scope>
    <source>
        <strain evidence="7 8">DSM 17890</strain>
    </source>
</reference>
<dbReference type="CDD" id="cd13659">
    <property type="entry name" value="PBP2_PotF"/>
    <property type="match status" value="1"/>
</dbReference>
<dbReference type="GO" id="GO:0015846">
    <property type="term" value="P:polyamine transport"/>
    <property type="evidence" value="ECO:0007669"/>
    <property type="project" value="InterPro"/>
</dbReference>
<keyword evidence="8" id="KW-1185">Reference proteome</keyword>
<keyword evidence="3 6" id="KW-0732">Signal</keyword>
<dbReference type="PIRSF" id="PIRSF019574">
    <property type="entry name" value="Periplasmic_polyamine_BP"/>
    <property type="match status" value="1"/>
</dbReference>
<name>A0A1H3BQL5_9RHOB</name>
<dbReference type="STRING" id="356660.SAMN05444336_105117"/>
<accession>A0A1H3BQL5</accession>
<keyword evidence="4 5" id="KW-0574">Periplasm</keyword>
<proteinExistence type="inferred from homology"/>
<dbReference type="PRINTS" id="PR00909">
    <property type="entry name" value="SPERMDNBNDNG"/>
</dbReference>
<dbReference type="EMBL" id="FNMZ01000005">
    <property type="protein sequence ID" value="SDX44085.1"/>
    <property type="molecule type" value="Genomic_DNA"/>
</dbReference>
<comment type="function">
    <text evidence="5">Required for the activity of the bacterial periplasmic transport system of putrescine.</text>
</comment>
<evidence type="ECO:0000256" key="1">
    <source>
        <dbReference type="ARBA" id="ARBA00004418"/>
    </source>
</evidence>
<evidence type="ECO:0000256" key="5">
    <source>
        <dbReference type="PIRNR" id="PIRNR019574"/>
    </source>
</evidence>
<evidence type="ECO:0000256" key="3">
    <source>
        <dbReference type="ARBA" id="ARBA00022729"/>
    </source>
</evidence>
<dbReference type="InterPro" id="IPR006059">
    <property type="entry name" value="SBP"/>
</dbReference>
<dbReference type="PANTHER" id="PTHR30222:SF12">
    <property type="entry name" value="NORSPERMIDINE SENSOR"/>
    <property type="match status" value="1"/>
</dbReference>
<feature type="chain" id="PRO_5011633221" description="Putrescine-binding periplasmic protein" evidence="6">
    <location>
        <begin position="24"/>
        <end position="374"/>
    </location>
</feature>
<keyword evidence="2 5" id="KW-0813">Transport</keyword>
<dbReference type="InterPro" id="IPR001188">
    <property type="entry name" value="Sperm_putr-bd"/>
</dbReference>
<dbReference type="PANTHER" id="PTHR30222">
    <property type="entry name" value="SPERMIDINE/PUTRESCINE-BINDING PERIPLASMIC PROTEIN"/>
    <property type="match status" value="1"/>
</dbReference>
<evidence type="ECO:0000313" key="8">
    <source>
        <dbReference type="Proteomes" id="UP000199118"/>
    </source>
</evidence>
<dbReference type="RefSeq" id="WP_092683144.1">
    <property type="nucleotide sequence ID" value="NZ_FNMZ01000005.1"/>
</dbReference>
<protein>
    <recommendedName>
        <fullName evidence="5">Putrescine-binding periplasmic protein</fullName>
    </recommendedName>
</protein>
<comment type="subcellular location">
    <subcellularLocation>
        <location evidence="1 5">Periplasm</location>
    </subcellularLocation>
</comment>